<feature type="coiled-coil region" evidence="1">
    <location>
        <begin position="43"/>
        <end position="74"/>
    </location>
</feature>
<dbReference type="GeneID" id="14868820"/>
<evidence type="ECO:0000256" key="1">
    <source>
        <dbReference type="SAM" id="Coils"/>
    </source>
</evidence>
<keyword evidence="3" id="KW-1185">Reference proteome</keyword>
<keyword evidence="1" id="KW-0175">Coiled coil</keyword>
<dbReference type="RefSeq" id="XP_004356132.1">
    <property type="nucleotide sequence ID" value="XM_004356079.1"/>
</dbReference>
<dbReference type="EMBL" id="GL883021">
    <property type="protein sequence ID" value="EGG17648.1"/>
    <property type="molecule type" value="Genomic_DNA"/>
</dbReference>
<dbReference type="KEGG" id="dfa:DFA_08644"/>
<sequence>MSFSRLPYYIQDDILDKYIEGCEFQVEEVAIINANIYGETTKLLLLKDAITNYNKEREDEEEEEEEEEKEKKLKPLKVTDILPIIKRITFNHPLEKEAQVKDMLTKDYGHLLHCIEQLTIRASMGHNNNMVHFSHLCTLVLSVNIDKDLVELVKSHANTLRKLVFYDIPGGTDQCMQTVLSYGPLQDNLEGLIIPQIPRCLMQLLSKFKRLKRLNLSGVSHEWIAGDGFKAYNELLQNSSLCILRDATAFLHPDFVSTIKSHPSIRHWDFKCHANFLPPSAQLELCNHVESVSMNILKVNISFGGSYSLSKLTSLCLTVSYPGMLDSVGRILVESPCLSSLDTLFSFQIKVPKSFSDCLMQSKTLSNLCFGAPYEEGSLFSKFMDDPLAFDQYLRESKPLFKFKLRQKIPAPCPNLVSLTDNLKNRLGDQFDCTIKKPSLPFHNVYELQLVFYKKHNYK</sequence>
<protein>
    <submittedName>
        <fullName evidence="2">Uncharacterized protein</fullName>
    </submittedName>
</protein>
<evidence type="ECO:0000313" key="3">
    <source>
        <dbReference type="Proteomes" id="UP000007797"/>
    </source>
</evidence>
<accession>F4Q3J0</accession>
<reference evidence="3" key="1">
    <citation type="journal article" date="2011" name="Genome Res.">
        <title>Phylogeny-wide analysis of social amoeba genomes highlights ancient origins for complex intercellular communication.</title>
        <authorList>
            <person name="Heidel A.J."/>
            <person name="Lawal H.M."/>
            <person name="Felder M."/>
            <person name="Schilde C."/>
            <person name="Helps N.R."/>
            <person name="Tunggal B."/>
            <person name="Rivero F."/>
            <person name="John U."/>
            <person name="Schleicher M."/>
            <person name="Eichinger L."/>
            <person name="Platzer M."/>
            <person name="Noegel A.A."/>
            <person name="Schaap P."/>
            <person name="Gloeckner G."/>
        </authorList>
    </citation>
    <scope>NUCLEOTIDE SEQUENCE [LARGE SCALE GENOMIC DNA]</scope>
    <source>
        <strain evidence="3">SH3</strain>
    </source>
</reference>
<evidence type="ECO:0000313" key="2">
    <source>
        <dbReference type="EMBL" id="EGG17648.1"/>
    </source>
</evidence>
<organism evidence="2 3">
    <name type="scientific">Cavenderia fasciculata</name>
    <name type="common">Slime mold</name>
    <name type="synonym">Dictyostelium fasciculatum</name>
    <dbReference type="NCBI Taxonomy" id="261658"/>
    <lineage>
        <taxon>Eukaryota</taxon>
        <taxon>Amoebozoa</taxon>
        <taxon>Evosea</taxon>
        <taxon>Eumycetozoa</taxon>
        <taxon>Dictyostelia</taxon>
        <taxon>Acytosteliales</taxon>
        <taxon>Cavenderiaceae</taxon>
        <taxon>Cavenderia</taxon>
    </lineage>
</organism>
<dbReference type="AlphaFoldDB" id="F4Q3J0"/>
<dbReference type="Proteomes" id="UP000007797">
    <property type="component" value="Unassembled WGS sequence"/>
</dbReference>
<proteinExistence type="predicted"/>
<gene>
    <name evidence="2" type="ORF">DFA_08644</name>
</gene>
<name>F4Q3J0_CACFS</name>